<dbReference type="GO" id="GO:0003700">
    <property type="term" value="F:DNA-binding transcription factor activity"/>
    <property type="evidence" value="ECO:0007669"/>
    <property type="project" value="InterPro"/>
</dbReference>
<dbReference type="GO" id="GO:0006950">
    <property type="term" value="P:response to stress"/>
    <property type="evidence" value="ECO:0007669"/>
    <property type="project" value="TreeGrafter"/>
</dbReference>
<evidence type="ECO:0000256" key="2">
    <source>
        <dbReference type="ARBA" id="ARBA00023125"/>
    </source>
</evidence>
<dbReference type="InterPro" id="IPR036390">
    <property type="entry name" value="WH_DNA-bd_sf"/>
</dbReference>
<evidence type="ECO:0000256" key="3">
    <source>
        <dbReference type="ARBA" id="ARBA00023163"/>
    </source>
</evidence>
<dbReference type="PANTHER" id="PTHR33164">
    <property type="entry name" value="TRANSCRIPTIONAL REGULATOR, MARR FAMILY"/>
    <property type="match status" value="1"/>
</dbReference>
<dbReference type="InterPro" id="IPR000835">
    <property type="entry name" value="HTH_MarR-typ"/>
</dbReference>
<organism evidence="5 6">
    <name type="scientific">Aurantiacibacter spongiae</name>
    <dbReference type="NCBI Taxonomy" id="2488860"/>
    <lineage>
        <taxon>Bacteria</taxon>
        <taxon>Pseudomonadati</taxon>
        <taxon>Pseudomonadota</taxon>
        <taxon>Alphaproteobacteria</taxon>
        <taxon>Sphingomonadales</taxon>
        <taxon>Erythrobacteraceae</taxon>
        <taxon>Aurantiacibacter</taxon>
    </lineage>
</organism>
<dbReference type="InterPro" id="IPR023187">
    <property type="entry name" value="Tscrpt_reg_MarR-type_CS"/>
</dbReference>
<dbReference type="InterPro" id="IPR036388">
    <property type="entry name" value="WH-like_DNA-bd_sf"/>
</dbReference>
<dbReference type="Proteomes" id="UP000275232">
    <property type="component" value="Unassembled WGS sequence"/>
</dbReference>
<dbReference type="Gene3D" id="1.10.10.10">
    <property type="entry name" value="Winged helix-like DNA-binding domain superfamily/Winged helix DNA-binding domain"/>
    <property type="match status" value="1"/>
</dbReference>
<accession>A0A3N5CVW7</accession>
<keyword evidence="6" id="KW-1185">Reference proteome</keyword>
<dbReference type="PANTHER" id="PTHR33164:SF43">
    <property type="entry name" value="HTH-TYPE TRANSCRIPTIONAL REPRESSOR YETL"/>
    <property type="match status" value="1"/>
</dbReference>
<keyword evidence="1" id="KW-0805">Transcription regulation</keyword>
<keyword evidence="3" id="KW-0804">Transcription</keyword>
<name>A0A3N5CVW7_9SPHN</name>
<protein>
    <submittedName>
        <fullName evidence="5">MarR family transcriptional regulator</fullName>
    </submittedName>
</protein>
<proteinExistence type="predicted"/>
<dbReference type="PROSITE" id="PS50995">
    <property type="entry name" value="HTH_MARR_2"/>
    <property type="match status" value="1"/>
</dbReference>
<sequence length="146" mass="16151">MSDLEAIVSAYARLYLDLTRTLDRRMADEGMSLARTKLLICLQKNGSMRGTAIADFFNQSPRTVTEAIDGLERDGFVERTPDPTDRRAKLIGITREGVGAVRTTEPLRERIIGQTFGVLDDDERAMLGHLIGKVDGALARLREGSD</sequence>
<comment type="caution">
    <text evidence="5">The sequence shown here is derived from an EMBL/GenBank/DDBJ whole genome shotgun (WGS) entry which is preliminary data.</text>
</comment>
<dbReference type="InterPro" id="IPR039422">
    <property type="entry name" value="MarR/SlyA-like"/>
</dbReference>
<evidence type="ECO:0000313" key="5">
    <source>
        <dbReference type="EMBL" id="RPF71640.1"/>
    </source>
</evidence>
<evidence type="ECO:0000313" key="6">
    <source>
        <dbReference type="Proteomes" id="UP000275232"/>
    </source>
</evidence>
<feature type="domain" description="HTH marR-type" evidence="4">
    <location>
        <begin position="1"/>
        <end position="136"/>
    </location>
</feature>
<dbReference type="RefSeq" id="WP_123880293.1">
    <property type="nucleotide sequence ID" value="NZ_RPFZ01000001.1"/>
</dbReference>
<dbReference type="OrthoDB" id="582199at2"/>
<dbReference type="Pfam" id="PF01047">
    <property type="entry name" value="MarR"/>
    <property type="match status" value="1"/>
</dbReference>
<reference evidence="5 6" key="1">
    <citation type="submission" date="2018-11" db="EMBL/GenBank/DDBJ databases">
        <title>Erythrobacter spongiae sp. nov., isolated from a marine sponge.</title>
        <authorList>
            <person name="Zhuang L."/>
            <person name="Luo L."/>
        </authorList>
    </citation>
    <scope>NUCLEOTIDE SEQUENCE [LARGE SCALE GENOMIC DNA]</scope>
    <source>
        <strain evidence="5 6">HN-E23</strain>
    </source>
</reference>
<dbReference type="EMBL" id="RPFZ01000001">
    <property type="protein sequence ID" value="RPF71640.1"/>
    <property type="molecule type" value="Genomic_DNA"/>
</dbReference>
<dbReference type="AlphaFoldDB" id="A0A3N5CVW7"/>
<dbReference type="SUPFAM" id="SSF46785">
    <property type="entry name" value="Winged helix' DNA-binding domain"/>
    <property type="match status" value="1"/>
</dbReference>
<evidence type="ECO:0000259" key="4">
    <source>
        <dbReference type="PROSITE" id="PS50995"/>
    </source>
</evidence>
<dbReference type="SMART" id="SM00347">
    <property type="entry name" value="HTH_MARR"/>
    <property type="match status" value="1"/>
</dbReference>
<dbReference type="GO" id="GO:0003677">
    <property type="term" value="F:DNA binding"/>
    <property type="evidence" value="ECO:0007669"/>
    <property type="project" value="UniProtKB-KW"/>
</dbReference>
<gene>
    <name evidence="5" type="ORF">EG799_08420</name>
</gene>
<dbReference type="PRINTS" id="PR00598">
    <property type="entry name" value="HTHMARR"/>
</dbReference>
<dbReference type="PROSITE" id="PS01117">
    <property type="entry name" value="HTH_MARR_1"/>
    <property type="match status" value="1"/>
</dbReference>
<evidence type="ECO:0000256" key="1">
    <source>
        <dbReference type="ARBA" id="ARBA00023015"/>
    </source>
</evidence>
<keyword evidence="2" id="KW-0238">DNA-binding</keyword>